<comment type="caution">
    <text evidence="3">The sequence shown here is derived from an EMBL/GenBank/DDBJ whole genome shotgun (WGS) entry which is preliminary data.</text>
</comment>
<dbReference type="CDD" id="cd00198">
    <property type="entry name" value="vWFA"/>
    <property type="match status" value="1"/>
</dbReference>
<dbReference type="PROSITE" id="PS50234">
    <property type="entry name" value="VWFA"/>
    <property type="match status" value="1"/>
</dbReference>
<organism evidence="3 4">
    <name type="scientific">Candidatus Viridilinea halotolerans</name>
    <dbReference type="NCBI Taxonomy" id="2491704"/>
    <lineage>
        <taxon>Bacteria</taxon>
        <taxon>Bacillati</taxon>
        <taxon>Chloroflexota</taxon>
        <taxon>Chloroflexia</taxon>
        <taxon>Chloroflexales</taxon>
        <taxon>Chloroflexineae</taxon>
        <taxon>Oscillochloridaceae</taxon>
        <taxon>Candidatus Viridilinea</taxon>
    </lineage>
</organism>
<dbReference type="Proteomes" id="UP000280307">
    <property type="component" value="Unassembled WGS sequence"/>
</dbReference>
<dbReference type="PANTHER" id="PTHR37947:SF2">
    <property type="entry name" value="VON WILLEBRAND FACTOR TYPE A"/>
    <property type="match status" value="1"/>
</dbReference>
<accession>A0A426UBW5</accession>
<sequence length="867" mass="92786">MLFQYPHLLWLLFMLPAMVLLWLWRGGRVPAAGLGLRLAALTLLVLALAQPLWVSRGAAAPAEGPLVLLVDQSDSLDVATRRTLREQALALAQATGATAHILYFGADVVSGPLMPAPEEAGPPALMPDPAGSDLAAALRAARGLLPGGGRAVLLSDGQATTDATLLEAQQAAAAGLRVDVVPVLLPPRNTVALTGMQAPEHALVGETFEIVVDAAYAVAPGSPAVPLIGRLRLWVGTQLLADETLELLPGTEQFRVDYSASEPGVLRLQAELFVSDSNVELGHDRVATTVQVRPPPRVLLVATRSSDAALLGDALERQGIRSNRVVPSELPNRLENLVNFDAIVLLDVPATALTLDQMATVREFVRSEGRGLLVAGGRNAYTVGAYKDTPLEEVLPLRMEPPPRPQREQVALLLIVDRSASMSATFGVSKFDMAKEAAILSTESLRAEDRIGILAFDTGTYWVVSFQDVGDEANMAAIKSAIERLPLGGGTDIERALDAGLPALALQPTGVRHAVLLTDGRSFTANLNNYRRMIDTARANGITLSTIAIGRDADTRLLEQLADWGEGRYYYTDRAADIPRLTLLESEIARADSLIEGNLYAERGRDHPIMRDFAPADLPVLAGYVATTARDTAEVVLQAPEGDPLLAVWQYGLGRSVAWTPSLGPPWAEAWTTWEGFERFWAQAVRYALPEPESGPLQVRIEARPGGERLVVDALRPGGEPLDLARVDARITLPDGSSTNFPVGQSAPGRYTQDLSLTTAGAYNITVAMIHNGQRQEQAVGYVHLPPAEYRLFPDTAAGEALLEAIASTTGGTRLAAVSATTPSLPEQPLATASRTHLWPWLLALALVLWLAEIGVRRGRLGAADSR</sequence>
<feature type="transmembrane region" description="Helical" evidence="1">
    <location>
        <begin position="36"/>
        <end position="54"/>
    </location>
</feature>
<evidence type="ECO:0000313" key="4">
    <source>
        <dbReference type="Proteomes" id="UP000280307"/>
    </source>
</evidence>
<evidence type="ECO:0000313" key="3">
    <source>
        <dbReference type="EMBL" id="RRR78152.1"/>
    </source>
</evidence>
<dbReference type="AlphaFoldDB" id="A0A426UBW5"/>
<dbReference type="InterPro" id="IPR002035">
    <property type="entry name" value="VWF_A"/>
</dbReference>
<dbReference type="SUPFAM" id="SSF52317">
    <property type="entry name" value="Class I glutamine amidotransferase-like"/>
    <property type="match status" value="1"/>
</dbReference>
<dbReference type="Gene3D" id="3.40.50.880">
    <property type="match status" value="2"/>
</dbReference>
<feature type="domain" description="VWFA" evidence="2">
    <location>
        <begin position="411"/>
        <end position="588"/>
    </location>
</feature>
<keyword evidence="1" id="KW-1133">Transmembrane helix</keyword>
<dbReference type="SMART" id="SM00327">
    <property type="entry name" value="VWA"/>
    <property type="match status" value="1"/>
</dbReference>
<evidence type="ECO:0000256" key="1">
    <source>
        <dbReference type="SAM" id="Phobius"/>
    </source>
</evidence>
<feature type="transmembrane region" description="Helical" evidence="1">
    <location>
        <begin position="6"/>
        <end position="24"/>
    </location>
</feature>
<dbReference type="InterPro" id="IPR010768">
    <property type="entry name" value="GATase1-like"/>
</dbReference>
<proteinExistence type="predicted"/>
<protein>
    <submittedName>
        <fullName evidence="3">VWA domain-containing protein</fullName>
    </submittedName>
</protein>
<dbReference type="PANTHER" id="PTHR37947">
    <property type="entry name" value="BLL2462 PROTEIN"/>
    <property type="match status" value="1"/>
</dbReference>
<gene>
    <name evidence="3" type="ORF">EI684_00675</name>
</gene>
<dbReference type="EMBL" id="RSAS01000028">
    <property type="protein sequence ID" value="RRR78152.1"/>
    <property type="molecule type" value="Genomic_DNA"/>
</dbReference>
<keyword evidence="1" id="KW-0812">Transmembrane</keyword>
<dbReference type="InterPro" id="IPR036465">
    <property type="entry name" value="vWFA_dom_sf"/>
</dbReference>
<dbReference type="InterPro" id="IPR029062">
    <property type="entry name" value="Class_I_gatase-like"/>
</dbReference>
<reference evidence="3 4" key="1">
    <citation type="submission" date="2018-12" db="EMBL/GenBank/DDBJ databases">
        <title>Genome Sequence of Candidatus Viridilinea halotolerans isolated from saline sulfide-rich spring.</title>
        <authorList>
            <person name="Grouzdev D.S."/>
            <person name="Burganskaya E.I."/>
            <person name="Krutkina M.S."/>
            <person name="Sukhacheva M.V."/>
            <person name="Gorlenko V.M."/>
        </authorList>
    </citation>
    <scope>NUCLEOTIDE SEQUENCE [LARGE SCALE GENOMIC DNA]</scope>
    <source>
        <strain evidence="3">Chok-6</strain>
    </source>
</reference>
<name>A0A426UBW5_9CHLR</name>
<evidence type="ECO:0000259" key="2">
    <source>
        <dbReference type="PROSITE" id="PS50234"/>
    </source>
</evidence>
<dbReference type="Pfam" id="PF00092">
    <property type="entry name" value="VWA"/>
    <property type="match status" value="1"/>
</dbReference>
<dbReference type="Pfam" id="PF07090">
    <property type="entry name" value="GATase1_like"/>
    <property type="match status" value="1"/>
</dbReference>
<keyword evidence="1" id="KW-0472">Membrane</keyword>
<dbReference type="SUPFAM" id="SSF53300">
    <property type="entry name" value="vWA-like"/>
    <property type="match status" value="1"/>
</dbReference>